<reference evidence="2" key="1">
    <citation type="journal article" date="2020" name="Stud. Mycol.">
        <title>101 Dothideomycetes genomes: a test case for predicting lifestyles and emergence of pathogens.</title>
        <authorList>
            <person name="Haridas S."/>
            <person name="Albert R."/>
            <person name="Binder M."/>
            <person name="Bloem J."/>
            <person name="Labutti K."/>
            <person name="Salamov A."/>
            <person name="Andreopoulos B."/>
            <person name="Baker S."/>
            <person name="Barry K."/>
            <person name="Bills G."/>
            <person name="Bluhm B."/>
            <person name="Cannon C."/>
            <person name="Castanera R."/>
            <person name="Culley D."/>
            <person name="Daum C."/>
            <person name="Ezra D."/>
            <person name="Gonzalez J."/>
            <person name="Henrissat B."/>
            <person name="Kuo A."/>
            <person name="Liang C."/>
            <person name="Lipzen A."/>
            <person name="Lutzoni F."/>
            <person name="Magnuson J."/>
            <person name="Mondo S."/>
            <person name="Nolan M."/>
            <person name="Ohm R."/>
            <person name="Pangilinan J."/>
            <person name="Park H.-J."/>
            <person name="Ramirez L."/>
            <person name="Alfaro M."/>
            <person name="Sun H."/>
            <person name="Tritt A."/>
            <person name="Yoshinaga Y."/>
            <person name="Zwiers L.-H."/>
            <person name="Turgeon B."/>
            <person name="Goodwin S."/>
            <person name="Spatafora J."/>
            <person name="Crous P."/>
            <person name="Grigoriev I."/>
        </authorList>
    </citation>
    <scope>NUCLEOTIDE SEQUENCE</scope>
    <source>
        <strain evidence="2">CBS 101060</strain>
    </source>
</reference>
<evidence type="ECO:0000313" key="3">
    <source>
        <dbReference type="Proteomes" id="UP000799429"/>
    </source>
</evidence>
<keyword evidence="3" id="KW-1185">Reference proteome</keyword>
<proteinExistence type="predicted"/>
<feature type="compositionally biased region" description="Polar residues" evidence="1">
    <location>
        <begin position="138"/>
        <end position="147"/>
    </location>
</feature>
<feature type="compositionally biased region" description="Low complexity" evidence="1">
    <location>
        <begin position="103"/>
        <end position="116"/>
    </location>
</feature>
<feature type="compositionally biased region" description="Basic and acidic residues" evidence="1">
    <location>
        <begin position="86"/>
        <end position="98"/>
    </location>
</feature>
<feature type="region of interest" description="Disordered" evidence="1">
    <location>
        <begin position="138"/>
        <end position="230"/>
    </location>
</feature>
<gene>
    <name evidence="2" type="ORF">M501DRAFT_1012180</name>
</gene>
<organism evidence="2 3">
    <name type="scientific">Patellaria atrata CBS 101060</name>
    <dbReference type="NCBI Taxonomy" id="1346257"/>
    <lineage>
        <taxon>Eukaryota</taxon>
        <taxon>Fungi</taxon>
        <taxon>Dikarya</taxon>
        <taxon>Ascomycota</taxon>
        <taxon>Pezizomycotina</taxon>
        <taxon>Dothideomycetes</taxon>
        <taxon>Dothideomycetes incertae sedis</taxon>
        <taxon>Patellariales</taxon>
        <taxon>Patellariaceae</taxon>
        <taxon>Patellaria</taxon>
    </lineage>
</organism>
<accession>A0A9P4SHJ4</accession>
<evidence type="ECO:0000313" key="2">
    <source>
        <dbReference type="EMBL" id="KAF2842783.1"/>
    </source>
</evidence>
<dbReference type="Proteomes" id="UP000799429">
    <property type="component" value="Unassembled WGS sequence"/>
</dbReference>
<feature type="region of interest" description="Disordered" evidence="1">
    <location>
        <begin position="32"/>
        <end position="121"/>
    </location>
</feature>
<evidence type="ECO:0000256" key="1">
    <source>
        <dbReference type="SAM" id="MobiDB-lite"/>
    </source>
</evidence>
<feature type="compositionally biased region" description="Basic residues" evidence="1">
    <location>
        <begin position="160"/>
        <end position="179"/>
    </location>
</feature>
<feature type="compositionally biased region" description="Polar residues" evidence="1">
    <location>
        <begin position="210"/>
        <end position="230"/>
    </location>
</feature>
<sequence>MVYQTNGEKEKATHEAGYEVFRKAVIDHYATRMVSKGSPPPVSDSEAGIKTSNPNKAPQDGNIRVPTPSPNPLSALGFPPFTSVTEKAKERRAGKDMNDAVQPSPSVKTSSASKSPILNGKRTLDQCIIDLESDCSDQWESGISSKDPSGGKNIHNGHPPFKRTKRKGTFKKNTKPRSKQRTDSTSTQPDEDLIEPSEHHSHISFCVTLVSDSSTGDGNQNSATLSGVSD</sequence>
<dbReference type="AlphaFoldDB" id="A0A9P4SHJ4"/>
<comment type="caution">
    <text evidence="2">The sequence shown here is derived from an EMBL/GenBank/DDBJ whole genome shotgun (WGS) entry which is preliminary data.</text>
</comment>
<name>A0A9P4SHJ4_9PEZI</name>
<dbReference type="EMBL" id="MU006089">
    <property type="protein sequence ID" value="KAF2842783.1"/>
    <property type="molecule type" value="Genomic_DNA"/>
</dbReference>
<protein>
    <submittedName>
        <fullName evidence="2">Uncharacterized protein</fullName>
    </submittedName>
</protein>